<reference evidence="1 2" key="1">
    <citation type="submission" date="2020-02" db="EMBL/GenBank/DDBJ databases">
        <title>Broccoli isolated Pseudomonas sp.</title>
        <authorList>
            <person name="Fujikawa T."/>
            <person name="Sawada H."/>
        </authorList>
    </citation>
    <scope>NUCLEOTIDE SEQUENCE [LARGE SCALE GENOMIC DNA]</scope>
    <source>
        <strain evidence="1 2">JCM 32154</strain>
    </source>
</reference>
<accession>A0A6I5RPU5</accession>
<comment type="caution">
    <text evidence="1">The sequence shown here is derived from an EMBL/GenBank/DDBJ whole genome shotgun (WGS) entry which is preliminary data.</text>
</comment>
<keyword evidence="2" id="KW-1185">Reference proteome</keyword>
<gene>
    <name evidence="1" type="ORF">G3O07_08220</name>
</gene>
<dbReference type="EMBL" id="JAAHBT010000071">
    <property type="protein sequence ID" value="NES09720.1"/>
    <property type="molecule type" value="Genomic_DNA"/>
</dbReference>
<name>A0A6I5RPU5_9PSED</name>
<proteinExistence type="predicted"/>
<dbReference type="RefSeq" id="WP_099773777.1">
    <property type="nucleotide sequence ID" value="NZ_BMQU01000003.1"/>
</dbReference>
<dbReference type="Proteomes" id="UP000471751">
    <property type="component" value="Unassembled WGS sequence"/>
</dbReference>
<dbReference type="AlphaFoldDB" id="A0A6I5RPU5"/>
<dbReference type="InterPro" id="IPR019596">
    <property type="entry name" value="Phage_Mu_GpM_tail_tub"/>
</dbReference>
<evidence type="ECO:0000313" key="2">
    <source>
        <dbReference type="Proteomes" id="UP000471751"/>
    </source>
</evidence>
<protein>
    <submittedName>
        <fullName evidence="1">Phage tail protein</fullName>
    </submittedName>
</protein>
<evidence type="ECO:0000313" key="1">
    <source>
        <dbReference type="EMBL" id="NES09720.1"/>
    </source>
</evidence>
<sequence length="115" mass="12396">MGQKVAGTCYIKVDGEQLTITGGVEVPLSKFKRETITTGVFKEEDLTPYVSVDAVKTPGFPQAKLENGTNMTVTAEFKDGSCYVLSGAYVVDEMKMSADDAKVAIKFDGISGDWQ</sequence>
<dbReference type="Pfam" id="PF10618">
    <property type="entry name" value="Tail_tube"/>
    <property type="match status" value="1"/>
</dbReference>
<organism evidence="1 2">
    <name type="scientific">Pseudomonas laurentiana</name>
    <dbReference type="NCBI Taxonomy" id="2364649"/>
    <lineage>
        <taxon>Bacteria</taxon>
        <taxon>Pseudomonadati</taxon>
        <taxon>Pseudomonadota</taxon>
        <taxon>Gammaproteobacteria</taxon>
        <taxon>Pseudomonadales</taxon>
        <taxon>Pseudomonadaceae</taxon>
        <taxon>Pseudomonas</taxon>
    </lineage>
</organism>